<name>A0ABR9WRQ2_9FLAO</name>
<dbReference type="RefSeq" id="WP_194095317.1">
    <property type="nucleotide sequence ID" value="NZ_JADFTZ010000002.1"/>
</dbReference>
<dbReference type="Proteomes" id="UP000656274">
    <property type="component" value="Unassembled WGS sequence"/>
</dbReference>
<feature type="chain" id="PRO_5046974555" evidence="2">
    <location>
        <begin position="20"/>
        <end position="491"/>
    </location>
</feature>
<comment type="caution">
    <text evidence="4">The sequence shown here is derived from an EMBL/GenBank/DDBJ whole genome shotgun (WGS) entry which is preliminary data.</text>
</comment>
<gene>
    <name evidence="4" type="ORF">IM755_07450</name>
</gene>
<sequence length="491" mass="51403">MKRILLYSFGFFLIQNLNAQTQIGSNITGSSDNVLGFTVSLSSNGSRVAAGAPYNTGTTVNGYAHVHEKVSNVWTLKGTAISGEASGDNFGKVALSGNGNRLAVGGNTNDGNGADSGHVRVYNFNGTNWAQMGTDINGEAAGDNSGVRVSLSEDGSVVAIGAHLNDGAGADAGHVRVYSWNGTTWTQRGADINGAAAGDEFGAALSLSPDGTKLAVGAKKYDGFAQNTGHVKVYSWNGTSWVLMGSEIQITSGALANDNFGSSVAISNTGTRVVVGASLADNGATTNCGQVRVYNYNGSAWSQLGSTIFGSQVDMYLGNAVAINGAGDAIFIGAPGYDTSATNTNRGWARYYKWNGTAWNTVGTAITGNGQNGEQLGYAVALSNDGNTAAVGIPTNPAYGYVQLYDYTAALSTNDFQLNNKFSVYPNPMTNQFQLKTDISIEKVEILNLQGQVIKTFESQEYYNINDLSAGIYLVMIHSEEGKGIKKVIKN</sequence>
<feature type="domain" description="Secretion system C-terminal sorting" evidence="3">
    <location>
        <begin position="424"/>
        <end position="489"/>
    </location>
</feature>
<proteinExistence type="predicted"/>
<accession>A0ABR9WRQ2</accession>
<dbReference type="SUPFAM" id="SSF82171">
    <property type="entry name" value="DPP6 N-terminal domain-like"/>
    <property type="match status" value="1"/>
</dbReference>
<protein>
    <submittedName>
        <fullName evidence="4">T9SS type A sorting domain-containing protein</fullName>
    </submittedName>
</protein>
<evidence type="ECO:0000259" key="3">
    <source>
        <dbReference type="Pfam" id="PF18962"/>
    </source>
</evidence>
<reference evidence="4 5" key="1">
    <citation type="submission" date="2020-10" db="EMBL/GenBank/DDBJ databases">
        <title>The genome sequence of Flavobacterium aquaticum 1Y8A.</title>
        <authorList>
            <person name="Liu Y."/>
        </authorList>
    </citation>
    <scope>NUCLEOTIDE SEQUENCE [LARGE SCALE GENOMIC DNA]</scope>
    <source>
        <strain evidence="4 5">1Y8A</strain>
    </source>
</reference>
<dbReference type="PANTHER" id="PTHR36220">
    <property type="entry name" value="UNNAMED PRODUCT"/>
    <property type="match status" value="1"/>
</dbReference>
<feature type="signal peptide" evidence="2">
    <location>
        <begin position="1"/>
        <end position="19"/>
    </location>
</feature>
<dbReference type="EMBL" id="JADFTZ010000002">
    <property type="protein sequence ID" value="MBE9576547.1"/>
    <property type="molecule type" value="Genomic_DNA"/>
</dbReference>
<dbReference type="InterPro" id="IPR013517">
    <property type="entry name" value="FG-GAP"/>
</dbReference>
<organism evidence="4 5">
    <name type="scientific">Flavobacterium proteolyticum</name>
    <dbReference type="NCBI Taxonomy" id="2911683"/>
    <lineage>
        <taxon>Bacteria</taxon>
        <taxon>Pseudomonadati</taxon>
        <taxon>Bacteroidota</taxon>
        <taxon>Flavobacteriia</taxon>
        <taxon>Flavobacteriales</taxon>
        <taxon>Flavobacteriaceae</taxon>
        <taxon>Flavobacterium</taxon>
    </lineage>
</organism>
<keyword evidence="1 2" id="KW-0732">Signal</keyword>
<evidence type="ECO:0000313" key="5">
    <source>
        <dbReference type="Proteomes" id="UP000656274"/>
    </source>
</evidence>
<dbReference type="Gene3D" id="2.130.10.130">
    <property type="entry name" value="Integrin alpha, N-terminal"/>
    <property type="match status" value="1"/>
</dbReference>
<keyword evidence="5" id="KW-1185">Reference proteome</keyword>
<dbReference type="Pfam" id="PF14312">
    <property type="entry name" value="FG-GAP_2"/>
    <property type="match status" value="1"/>
</dbReference>
<evidence type="ECO:0000256" key="2">
    <source>
        <dbReference type="SAM" id="SignalP"/>
    </source>
</evidence>
<dbReference type="Pfam" id="PF18962">
    <property type="entry name" value="Por_Secre_tail"/>
    <property type="match status" value="1"/>
</dbReference>
<dbReference type="PANTHER" id="PTHR36220:SF1">
    <property type="entry name" value="GAMMA TUBULIN COMPLEX COMPONENT C-TERMINAL DOMAIN-CONTAINING PROTEIN"/>
    <property type="match status" value="1"/>
</dbReference>
<evidence type="ECO:0000313" key="4">
    <source>
        <dbReference type="EMBL" id="MBE9576547.1"/>
    </source>
</evidence>
<dbReference type="NCBIfam" id="TIGR04183">
    <property type="entry name" value="Por_Secre_tail"/>
    <property type="match status" value="1"/>
</dbReference>
<dbReference type="InterPro" id="IPR026444">
    <property type="entry name" value="Secre_tail"/>
</dbReference>
<evidence type="ECO:0000256" key="1">
    <source>
        <dbReference type="ARBA" id="ARBA00022729"/>
    </source>
</evidence>
<dbReference type="InterPro" id="IPR028994">
    <property type="entry name" value="Integrin_alpha_N"/>
</dbReference>